<dbReference type="GO" id="GO:0005886">
    <property type="term" value="C:plasma membrane"/>
    <property type="evidence" value="ECO:0007669"/>
    <property type="project" value="TreeGrafter"/>
</dbReference>
<feature type="domain" description="HAMP" evidence="8">
    <location>
        <begin position="183"/>
        <end position="236"/>
    </location>
</feature>
<dbReference type="PRINTS" id="PR00260">
    <property type="entry name" value="CHEMTRNSDUCR"/>
</dbReference>
<evidence type="ECO:0000256" key="4">
    <source>
        <dbReference type="SAM" id="Coils"/>
    </source>
</evidence>
<dbReference type="InterPro" id="IPR004090">
    <property type="entry name" value="Chemotax_Me-accpt_rcpt"/>
</dbReference>
<dbReference type="SMART" id="SM00304">
    <property type="entry name" value="HAMP"/>
    <property type="match status" value="2"/>
</dbReference>
<dbReference type="InterPro" id="IPR051310">
    <property type="entry name" value="MCP_chemotaxis"/>
</dbReference>
<dbReference type="PROSITE" id="PS50111">
    <property type="entry name" value="CHEMOTAXIS_TRANSDUC_2"/>
    <property type="match status" value="1"/>
</dbReference>
<evidence type="ECO:0000259" key="8">
    <source>
        <dbReference type="PROSITE" id="PS50885"/>
    </source>
</evidence>
<dbReference type="GO" id="GO:0007165">
    <property type="term" value="P:signal transduction"/>
    <property type="evidence" value="ECO:0007669"/>
    <property type="project" value="UniProtKB-KW"/>
</dbReference>
<dbReference type="Pfam" id="PF00015">
    <property type="entry name" value="MCPsignal"/>
    <property type="match status" value="1"/>
</dbReference>
<dbReference type="GO" id="GO:0004888">
    <property type="term" value="F:transmembrane signaling receptor activity"/>
    <property type="evidence" value="ECO:0007669"/>
    <property type="project" value="InterPro"/>
</dbReference>
<proteinExistence type="inferred from homology"/>
<dbReference type="STRING" id="1499966.U14_04584"/>
<dbReference type="SUPFAM" id="SSF58104">
    <property type="entry name" value="Methyl-accepting chemotaxis protein (MCP) signaling domain"/>
    <property type="match status" value="1"/>
</dbReference>
<evidence type="ECO:0000259" key="7">
    <source>
        <dbReference type="PROSITE" id="PS50111"/>
    </source>
</evidence>
<dbReference type="InterPro" id="IPR004089">
    <property type="entry name" value="MCPsignal_dom"/>
</dbReference>
<dbReference type="SMART" id="SM00283">
    <property type="entry name" value="MA"/>
    <property type="match status" value="1"/>
</dbReference>
<evidence type="ECO:0000256" key="1">
    <source>
        <dbReference type="ARBA" id="ARBA00022500"/>
    </source>
</evidence>
<feature type="domain" description="Methyl-accepting transducer" evidence="7">
    <location>
        <begin position="332"/>
        <end position="547"/>
    </location>
</feature>
<dbReference type="HOGENOM" id="CLU_000445_107_16_0"/>
<keyword evidence="6" id="KW-0812">Transmembrane</keyword>
<keyword evidence="1" id="KW-0145">Chemotaxis</keyword>
<accession>A0A0S6W0T9</accession>
<keyword evidence="10" id="KW-1185">Reference proteome</keyword>
<feature type="compositionally biased region" description="Basic and acidic residues" evidence="5">
    <location>
        <begin position="612"/>
        <end position="623"/>
    </location>
</feature>
<evidence type="ECO:0000313" key="9">
    <source>
        <dbReference type="EMBL" id="GAK53319.1"/>
    </source>
</evidence>
<evidence type="ECO:0000256" key="2">
    <source>
        <dbReference type="ARBA" id="ARBA00029447"/>
    </source>
</evidence>
<name>A0A0S6W0T9_9BACT</name>
<feature type="coiled-coil region" evidence="4">
    <location>
        <begin position="217"/>
        <end position="244"/>
    </location>
</feature>
<feature type="transmembrane region" description="Helical" evidence="6">
    <location>
        <begin position="162"/>
        <end position="185"/>
    </location>
</feature>
<gene>
    <name evidence="9" type="ORF">U14_04584</name>
</gene>
<evidence type="ECO:0000256" key="3">
    <source>
        <dbReference type="PROSITE-ProRule" id="PRU00284"/>
    </source>
</evidence>
<protein>
    <submittedName>
        <fullName evidence="9">Methyl-accepting chemotaxis sensory transducer</fullName>
    </submittedName>
</protein>
<feature type="domain" description="HAMP" evidence="8">
    <location>
        <begin position="275"/>
        <end position="327"/>
    </location>
</feature>
<keyword evidence="4" id="KW-0175">Coiled coil</keyword>
<dbReference type="PROSITE" id="PS50885">
    <property type="entry name" value="HAMP"/>
    <property type="match status" value="2"/>
</dbReference>
<dbReference type="GO" id="GO:0006935">
    <property type="term" value="P:chemotaxis"/>
    <property type="evidence" value="ECO:0007669"/>
    <property type="project" value="UniProtKB-KW"/>
</dbReference>
<dbReference type="Proteomes" id="UP000030700">
    <property type="component" value="Unassembled WGS sequence"/>
</dbReference>
<evidence type="ECO:0000313" key="10">
    <source>
        <dbReference type="Proteomes" id="UP000030700"/>
    </source>
</evidence>
<dbReference type="CDD" id="cd06225">
    <property type="entry name" value="HAMP"/>
    <property type="match status" value="1"/>
</dbReference>
<dbReference type="Pfam" id="PF00672">
    <property type="entry name" value="HAMP"/>
    <property type="match status" value="1"/>
</dbReference>
<dbReference type="InterPro" id="IPR003660">
    <property type="entry name" value="HAMP_dom"/>
</dbReference>
<dbReference type="Gene3D" id="6.10.340.10">
    <property type="match status" value="1"/>
</dbReference>
<dbReference type="PANTHER" id="PTHR43531:SF11">
    <property type="entry name" value="METHYL-ACCEPTING CHEMOTAXIS PROTEIN 3"/>
    <property type="match status" value="1"/>
</dbReference>
<dbReference type="PANTHER" id="PTHR43531">
    <property type="entry name" value="PROTEIN ICFG"/>
    <property type="match status" value="1"/>
</dbReference>
<feature type="compositionally biased region" description="Basic and acidic residues" evidence="5">
    <location>
        <begin position="638"/>
        <end position="652"/>
    </location>
</feature>
<dbReference type="Gene3D" id="1.10.287.950">
    <property type="entry name" value="Methyl-accepting chemotaxis protein"/>
    <property type="match status" value="1"/>
</dbReference>
<sequence>MRTDTNMPMSGIHSLQFKLGLALIFVATIVLSGFGWYQYTTLKTERIDGLTQIADTAIERLAEGLAEPLWNFAETQRDQILITEMREQSIYAIVITNPQGQRVVAKVRNEKWEIISTHDEIPPEGIIRSKEVVRAGEVLGTVELHVSLRAMQQDLNETVRNLAIMILGLDAALYLFFAISLRWFLVMPVKRLLMLANSRSAGNFDLEIAGLKQHDEIGALANAYQQMRETIQNALREMDRLIQAVQQGKLAIRGDERTFQGSWSQLIVGVNRVFDAFTTPLNSMKTSIARISQGDIPSQMSGEYAGDFDAIKNDLNVMIRTLRNFAFRVRAAADQVASGSHELSATAGQMSQGAAKQAATAQEVSATMEEISANIRQNAENAQQTEKIAIKAVEDARASGKTVAQTLQAMREIADKIEVIERIANQTHILSLNATIEAAKAQEYGKGFAVVASEVRLLAERSRLAAEEISDLASSSVIIAETAGEMLTQLVPNIEKTALLVQEITSASHEQKTGVEQVNQAIQQLDIVIQQNVSIAEETAATASVLSEQAEHLQSVVAFFHITDTVEEADDQWSVLMNSMQTVQDHDLRAKIATAIQAIANRRAPDPSLQKKRADARPLEREIGGTQKNASEQSFVKDAPHADELDQEFEHY</sequence>
<dbReference type="AlphaFoldDB" id="A0A0S6W0T9"/>
<comment type="similarity">
    <text evidence="2">Belongs to the methyl-accepting chemotaxis (MCP) protein family.</text>
</comment>
<feature type="transmembrane region" description="Helical" evidence="6">
    <location>
        <begin position="21"/>
        <end position="39"/>
    </location>
</feature>
<keyword evidence="6" id="KW-0472">Membrane</keyword>
<evidence type="ECO:0000256" key="6">
    <source>
        <dbReference type="SAM" id="Phobius"/>
    </source>
</evidence>
<organism evidence="9">
    <name type="scientific">Candidatus Moduliflexus flocculans</name>
    <dbReference type="NCBI Taxonomy" id="1499966"/>
    <lineage>
        <taxon>Bacteria</taxon>
        <taxon>Candidatus Moduliflexota</taxon>
        <taxon>Candidatus Moduliflexia</taxon>
        <taxon>Candidatus Moduliflexales</taxon>
        <taxon>Candidatus Moduliflexaceae</taxon>
    </lineage>
</organism>
<reference evidence="9" key="1">
    <citation type="journal article" date="2015" name="PeerJ">
        <title>First genomic representation of candidate bacterial phylum KSB3 points to enhanced environmental sensing as a trigger of wastewater bulking.</title>
        <authorList>
            <person name="Sekiguchi Y."/>
            <person name="Ohashi A."/>
            <person name="Parks D.H."/>
            <person name="Yamauchi T."/>
            <person name="Tyson G.W."/>
            <person name="Hugenholtz P."/>
        </authorList>
    </citation>
    <scope>NUCLEOTIDE SEQUENCE [LARGE SCALE GENOMIC DNA]</scope>
</reference>
<feature type="region of interest" description="Disordered" evidence="5">
    <location>
        <begin position="603"/>
        <end position="652"/>
    </location>
</feature>
<keyword evidence="6" id="KW-1133">Transmembrane helix</keyword>
<dbReference type="Pfam" id="PF18947">
    <property type="entry name" value="HAMP_2"/>
    <property type="match status" value="1"/>
</dbReference>
<evidence type="ECO:0000256" key="5">
    <source>
        <dbReference type="SAM" id="MobiDB-lite"/>
    </source>
</evidence>
<keyword evidence="3" id="KW-0807">Transducer</keyword>
<dbReference type="EMBL" id="DF820459">
    <property type="protein sequence ID" value="GAK53319.1"/>
    <property type="molecule type" value="Genomic_DNA"/>
</dbReference>